<evidence type="ECO:0000313" key="1">
    <source>
        <dbReference type="EMBL" id="MBS3681221.1"/>
    </source>
</evidence>
<reference evidence="1 2" key="1">
    <citation type="submission" date="2021-05" db="EMBL/GenBank/DDBJ databases">
        <title>Ornithinibacillus massiliensis sp. nov.</title>
        <authorList>
            <person name="Iwaza R."/>
            <person name="Lagier J.-C."/>
            <person name="Raoult D."/>
        </authorList>
    </citation>
    <scope>NUCLEOTIDE SEQUENCE [LARGE SCALE GENOMIC DNA]</scope>
    <source>
        <strain evidence="1 2">Marseille-P3601</strain>
    </source>
</reference>
<gene>
    <name evidence="1" type="ORF">KGF86_13515</name>
</gene>
<protein>
    <submittedName>
        <fullName evidence="1">Uncharacterized protein</fullName>
    </submittedName>
</protein>
<comment type="caution">
    <text evidence="1">The sequence shown here is derived from an EMBL/GenBank/DDBJ whole genome shotgun (WGS) entry which is preliminary data.</text>
</comment>
<name>A0ABS5MFV3_9BACI</name>
<dbReference type="Pfam" id="PF05159">
    <property type="entry name" value="Capsule_synth"/>
    <property type="match status" value="1"/>
</dbReference>
<evidence type="ECO:0000313" key="2">
    <source>
        <dbReference type="Proteomes" id="UP000681870"/>
    </source>
</evidence>
<organism evidence="1 2">
    <name type="scientific">Ornithinibacillus massiliensis</name>
    <dbReference type="NCBI Taxonomy" id="1944633"/>
    <lineage>
        <taxon>Bacteria</taxon>
        <taxon>Bacillati</taxon>
        <taxon>Bacillota</taxon>
        <taxon>Bacilli</taxon>
        <taxon>Bacillales</taxon>
        <taxon>Bacillaceae</taxon>
        <taxon>Ornithinibacillus</taxon>
    </lineage>
</organism>
<dbReference type="EMBL" id="JAGXBY010000004">
    <property type="protein sequence ID" value="MBS3681221.1"/>
    <property type="molecule type" value="Genomic_DNA"/>
</dbReference>
<dbReference type="InterPro" id="IPR007833">
    <property type="entry name" value="Capsule_polysaccharide_synth"/>
</dbReference>
<dbReference type="Gene3D" id="3.40.50.12580">
    <property type="match status" value="1"/>
</dbReference>
<dbReference type="RefSeq" id="WP_211742193.1">
    <property type="nucleotide sequence ID" value="NZ_JAGXBY010000004.1"/>
</dbReference>
<proteinExistence type="predicted"/>
<keyword evidence="2" id="KW-1185">Reference proteome</keyword>
<accession>A0ABS5MFV3</accession>
<dbReference type="SUPFAM" id="SSF53756">
    <property type="entry name" value="UDP-Glycosyltransferase/glycogen phosphorylase"/>
    <property type="match status" value="1"/>
</dbReference>
<sequence>MDTFTKNYWSMYLDFLNDYKELTYRGYSLPYLCHFRSLVREKEPKFYKKDFIHHCKNFITDSREIQEEFNRYLNTIKQNSVKPKKGKIVFHDVYNLLRMPIQTFKLNFKGYPIIRLSEGPSPSLKDSSKQIVKGKPAQQMKGLVFKKIKNAKTANQTAISIPVDYFDKYTIDTSESVGKVKSKAKKIFQRYENHILYSNSKFRSVFFMQLTKIINRFEEAENFLTKNNVACVVVPSTHYLESRVLVIVAKMKGIPTICMQHGIISSEIGYLPKIAMVDAVHGVYEREWFYKNGAPDGSIEVIGHPRFDLMKHPPKVSREVFHQRLGIDPSKRTLLIAVRGNKNLIGWKRFIKALSSNTDLNIILKDYPTKESHSLTKIFPFVKSITKYKLYDILHNVDIVATYSSTVGLEAMILGKPVFILGTNFAGNTGYFSPDYEFVERTPVALAEKVRQYITNIRREQIVASQQEFLKHAYPMKFSSGNRLRKLLEKLIKE</sequence>
<dbReference type="InterPro" id="IPR043148">
    <property type="entry name" value="TagF_C"/>
</dbReference>
<dbReference type="Proteomes" id="UP000681870">
    <property type="component" value="Unassembled WGS sequence"/>
</dbReference>